<keyword evidence="4 5" id="KW-0472">Membrane</keyword>
<evidence type="ECO:0000259" key="6">
    <source>
        <dbReference type="PROSITE" id="PS50850"/>
    </source>
</evidence>
<evidence type="ECO:0000256" key="4">
    <source>
        <dbReference type="ARBA" id="ARBA00023136"/>
    </source>
</evidence>
<keyword evidence="8" id="KW-1185">Reference proteome</keyword>
<evidence type="ECO:0000256" key="1">
    <source>
        <dbReference type="ARBA" id="ARBA00004141"/>
    </source>
</evidence>
<protein>
    <recommendedName>
        <fullName evidence="6">Major facilitator superfamily (MFS) profile domain-containing protein</fullName>
    </recommendedName>
</protein>
<dbReference type="Pfam" id="PF07690">
    <property type="entry name" value="MFS_1"/>
    <property type="match status" value="1"/>
</dbReference>
<feature type="transmembrane region" description="Helical" evidence="5">
    <location>
        <begin position="117"/>
        <end position="137"/>
    </location>
</feature>
<proteinExistence type="predicted"/>
<evidence type="ECO:0000256" key="5">
    <source>
        <dbReference type="SAM" id="Phobius"/>
    </source>
</evidence>
<feature type="transmembrane region" description="Helical" evidence="5">
    <location>
        <begin position="149"/>
        <end position="171"/>
    </location>
</feature>
<keyword evidence="3 5" id="KW-1133">Transmembrane helix</keyword>
<reference evidence="7" key="1">
    <citation type="submission" date="2023-06" db="EMBL/GenBank/DDBJ databases">
        <title>Genomic analysis of the entomopathogenic nematode Steinernema hermaphroditum.</title>
        <authorList>
            <person name="Schwarz E.M."/>
            <person name="Heppert J.K."/>
            <person name="Baniya A."/>
            <person name="Schwartz H.T."/>
            <person name="Tan C.-H."/>
            <person name="Antoshechkin I."/>
            <person name="Sternberg P.W."/>
            <person name="Goodrich-Blair H."/>
            <person name="Dillman A.R."/>
        </authorList>
    </citation>
    <scope>NUCLEOTIDE SEQUENCE</scope>
    <source>
        <strain evidence="7">PS9179</strain>
        <tissue evidence="7">Whole animal</tissue>
    </source>
</reference>
<name>A0AA39LN16_9BILA</name>
<evidence type="ECO:0000256" key="3">
    <source>
        <dbReference type="ARBA" id="ARBA00022989"/>
    </source>
</evidence>
<dbReference type="PROSITE" id="PS50850">
    <property type="entry name" value="MFS"/>
    <property type="match status" value="1"/>
</dbReference>
<evidence type="ECO:0000256" key="2">
    <source>
        <dbReference type="ARBA" id="ARBA00022692"/>
    </source>
</evidence>
<dbReference type="InterPro" id="IPR011701">
    <property type="entry name" value="MFS"/>
</dbReference>
<feature type="transmembrane region" description="Helical" evidence="5">
    <location>
        <begin position="178"/>
        <end position="199"/>
    </location>
</feature>
<feature type="transmembrane region" description="Helical" evidence="5">
    <location>
        <begin position="440"/>
        <end position="463"/>
    </location>
</feature>
<evidence type="ECO:0000313" key="8">
    <source>
        <dbReference type="Proteomes" id="UP001175271"/>
    </source>
</evidence>
<dbReference type="PANTHER" id="PTHR11662:SF405">
    <property type="entry name" value="PROTEIN CBG12249"/>
    <property type="match status" value="1"/>
</dbReference>
<feature type="transmembrane region" description="Helical" evidence="5">
    <location>
        <begin position="375"/>
        <end position="397"/>
    </location>
</feature>
<dbReference type="InterPro" id="IPR036259">
    <property type="entry name" value="MFS_trans_sf"/>
</dbReference>
<dbReference type="InterPro" id="IPR050382">
    <property type="entry name" value="MFS_Na/Anion_cotransporter"/>
</dbReference>
<dbReference type="GO" id="GO:0006820">
    <property type="term" value="P:monoatomic anion transport"/>
    <property type="evidence" value="ECO:0007669"/>
    <property type="project" value="TreeGrafter"/>
</dbReference>
<dbReference type="GO" id="GO:0016020">
    <property type="term" value="C:membrane"/>
    <property type="evidence" value="ECO:0007669"/>
    <property type="project" value="UniProtKB-SubCell"/>
</dbReference>
<feature type="transmembrane region" description="Helical" evidence="5">
    <location>
        <begin position="409"/>
        <end position="434"/>
    </location>
</feature>
<feature type="transmembrane region" description="Helical" evidence="5">
    <location>
        <begin position="90"/>
        <end position="110"/>
    </location>
</feature>
<organism evidence="7 8">
    <name type="scientific">Steinernema hermaphroditum</name>
    <dbReference type="NCBI Taxonomy" id="289476"/>
    <lineage>
        <taxon>Eukaryota</taxon>
        <taxon>Metazoa</taxon>
        <taxon>Ecdysozoa</taxon>
        <taxon>Nematoda</taxon>
        <taxon>Chromadorea</taxon>
        <taxon>Rhabditida</taxon>
        <taxon>Tylenchina</taxon>
        <taxon>Panagrolaimomorpha</taxon>
        <taxon>Strongyloidoidea</taxon>
        <taxon>Steinernematidae</taxon>
        <taxon>Steinernema</taxon>
    </lineage>
</organism>
<feature type="transmembrane region" description="Helical" evidence="5">
    <location>
        <begin position="23"/>
        <end position="43"/>
    </location>
</feature>
<dbReference type="GO" id="GO:0022857">
    <property type="term" value="F:transmembrane transporter activity"/>
    <property type="evidence" value="ECO:0007669"/>
    <property type="project" value="InterPro"/>
</dbReference>
<feature type="transmembrane region" description="Helical" evidence="5">
    <location>
        <begin position="346"/>
        <end position="369"/>
    </location>
</feature>
<dbReference type="FunFam" id="1.20.1250.20:FF:000532">
    <property type="entry name" value="SLC (SoLute Carrier) homolog"/>
    <property type="match status" value="1"/>
</dbReference>
<dbReference type="AlphaFoldDB" id="A0AA39LN16"/>
<keyword evidence="2 5" id="KW-0812">Transmembrane</keyword>
<feature type="transmembrane region" description="Helical" evidence="5">
    <location>
        <begin position="211"/>
        <end position="230"/>
    </location>
</feature>
<accession>A0AA39LN16</accession>
<evidence type="ECO:0000313" key="7">
    <source>
        <dbReference type="EMBL" id="KAK0403115.1"/>
    </source>
</evidence>
<comment type="subcellular location">
    <subcellularLocation>
        <location evidence="1">Membrane</location>
        <topology evidence="1">Multi-pass membrane protein</topology>
    </subcellularLocation>
</comment>
<dbReference type="Proteomes" id="UP001175271">
    <property type="component" value="Unassembled WGS sequence"/>
</dbReference>
<dbReference type="Gene3D" id="1.20.1250.20">
    <property type="entry name" value="MFS general substrate transporter like domains"/>
    <property type="match status" value="2"/>
</dbReference>
<feature type="domain" description="Major facilitator superfamily (MFS) profile" evidence="6">
    <location>
        <begin position="30"/>
        <end position="468"/>
    </location>
</feature>
<dbReference type="PANTHER" id="PTHR11662">
    <property type="entry name" value="SOLUTE CARRIER FAMILY 17"/>
    <property type="match status" value="1"/>
</dbReference>
<gene>
    <name evidence="7" type="ORF">QR680_016723</name>
</gene>
<dbReference type="SUPFAM" id="SSF103473">
    <property type="entry name" value="MFS general substrate transporter"/>
    <property type="match status" value="1"/>
</dbReference>
<dbReference type="InterPro" id="IPR020846">
    <property type="entry name" value="MFS_dom"/>
</dbReference>
<comment type="caution">
    <text evidence="7">The sequence shown here is derived from an EMBL/GenBank/DDBJ whole genome shotgun (WGS) entry which is preliminary data.</text>
</comment>
<dbReference type="EMBL" id="JAUCMV010000004">
    <property type="protein sequence ID" value="KAK0403115.1"/>
    <property type="molecule type" value="Genomic_DNA"/>
</dbReference>
<sequence>MSSHRVVTQNVTKRPPLFALRSIRLRITLLLAFAKMCALAMRANLGMTIVCMVNSTTVESARDSSEEDTLSENPFGYNGSLEWDASLQGLMFSATSLGALLVLLPSGLLADRCIPKTIVFSALMASAAITYLSPLIAENSPYGFVASRFAVGVANGFMMPSLTSLAARWFVPDERSTLNAIFTLGHQLGGVLLGLSAPPLCSSHLLGGWPLVYYVYATVTVGWGVAWMVFGSNCAEESRLIGPEELKYIVQNMDRERTDKKALFPWRRALASPAVLAVLLVRVSLTAQQQIMTFYTASFARDVLRVDIQTNGLITSLPYFAQIVAKIPISGLADFLKRRRVISHSVSVRIFQAASNFGSAFCFFGLGLFADNHRVALAAALLTLHGICGSLISPGMHTSALSIAPAYSGGLYALTMFVALIASSAAPGLVASVLQENSRSAWSLIFLVMAVINVVVAIFFAIFGSAEVEEWAKVTDSAPTKRPMCAVIA</sequence>